<dbReference type="EMBL" id="MN094788">
    <property type="protein sequence ID" value="QDH83513.1"/>
    <property type="molecule type" value="Genomic_DNA"/>
</dbReference>
<sequence>MDESYGDWNEEVEQSPRKPRLLRWTLIALLSIATAAAVGWLCYYNYDRGVVGGKFLPVVRVQWGSVIETGQCTKYRCAVSIKADDGRIFTSSESSPRLIGQRVPLTEYIVKGQPEQVYFSMHLPRFGPFARE</sequence>
<dbReference type="KEGG" id="vg:56135970"/>
<evidence type="ECO:0000313" key="2">
    <source>
        <dbReference type="EMBL" id="QDH83513.1"/>
    </source>
</evidence>
<keyword evidence="1" id="KW-0472">Membrane</keyword>
<accession>A0A514CSQ9</accession>
<dbReference type="RefSeq" id="YP_009903694.1">
    <property type="nucleotide sequence ID" value="NC_049849.1"/>
</dbReference>
<name>A0A514CSQ9_9CAUD</name>
<keyword evidence="3" id="KW-1185">Reference proteome</keyword>
<keyword evidence="1" id="KW-0812">Transmembrane</keyword>
<evidence type="ECO:0000313" key="3">
    <source>
        <dbReference type="Proteomes" id="UP000320799"/>
    </source>
</evidence>
<organism evidence="2 3">
    <name type="scientific">Achromobacter phage Motura</name>
    <dbReference type="NCBI Taxonomy" id="2591403"/>
    <lineage>
        <taxon>Viruses</taxon>
        <taxon>Duplodnaviria</taxon>
        <taxon>Heunggongvirae</taxon>
        <taxon>Uroviricota</taxon>
        <taxon>Caudoviricetes</taxon>
        <taxon>Moturavirus</taxon>
        <taxon>Moturavirus motura</taxon>
    </lineage>
</organism>
<proteinExistence type="predicted"/>
<dbReference type="GeneID" id="56135970"/>
<feature type="transmembrane region" description="Helical" evidence="1">
    <location>
        <begin position="21"/>
        <end position="46"/>
    </location>
</feature>
<reference evidence="2 3" key="1">
    <citation type="submission" date="2019-06" db="EMBL/GenBank/DDBJ databases">
        <authorList>
            <person name="Kincaid V.D."/>
            <person name="Fuller A."/>
            <person name="Hodges K."/>
            <person name="Bansal M."/>
            <person name="Essig J."/>
            <person name="Johnson A."/>
        </authorList>
    </citation>
    <scope>NUCLEOTIDE SEQUENCE [LARGE SCALE GENOMIC DNA]</scope>
</reference>
<protein>
    <submittedName>
        <fullName evidence="2">Uncharacterized protein</fullName>
    </submittedName>
</protein>
<dbReference type="Proteomes" id="UP000320799">
    <property type="component" value="Segment"/>
</dbReference>
<keyword evidence="1" id="KW-1133">Transmembrane helix</keyword>
<evidence type="ECO:0000256" key="1">
    <source>
        <dbReference type="SAM" id="Phobius"/>
    </source>
</evidence>